<protein>
    <recommendedName>
        <fullName evidence="2">2EXR domain-containing protein</fullName>
    </recommendedName>
</protein>
<organism evidence="3 4">
    <name type="scientific">Hymenoscyphus albidus</name>
    <dbReference type="NCBI Taxonomy" id="595503"/>
    <lineage>
        <taxon>Eukaryota</taxon>
        <taxon>Fungi</taxon>
        <taxon>Dikarya</taxon>
        <taxon>Ascomycota</taxon>
        <taxon>Pezizomycotina</taxon>
        <taxon>Leotiomycetes</taxon>
        <taxon>Helotiales</taxon>
        <taxon>Helotiaceae</taxon>
        <taxon>Hymenoscyphus</taxon>
    </lineage>
</organism>
<evidence type="ECO:0000256" key="1">
    <source>
        <dbReference type="SAM" id="MobiDB-lite"/>
    </source>
</evidence>
<name>A0A9N9QAB2_9HELO</name>
<evidence type="ECO:0000259" key="2">
    <source>
        <dbReference type="Pfam" id="PF20150"/>
    </source>
</evidence>
<evidence type="ECO:0000313" key="3">
    <source>
        <dbReference type="EMBL" id="CAG8980312.1"/>
    </source>
</evidence>
<evidence type="ECO:0000313" key="4">
    <source>
        <dbReference type="Proteomes" id="UP000701801"/>
    </source>
</evidence>
<dbReference type="AlphaFoldDB" id="A0A9N9QAB2"/>
<proteinExistence type="predicted"/>
<dbReference type="EMBL" id="CAJVRM010000376">
    <property type="protein sequence ID" value="CAG8980312.1"/>
    <property type="molecule type" value="Genomic_DNA"/>
</dbReference>
<dbReference type="Pfam" id="PF20150">
    <property type="entry name" value="2EXR"/>
    <property type="match status" value="1"/>
</dbReference>
<feature type="region of interest" description="Disordered" evidence="1">
    <location>
        <begin position="1"/>
        <end position="23"/>
    </location>
</feature>
<comment type="caution">
    <text evidence="3">The sequence shown here is derived from an EMBL/GenBank/DDBJ whole genome shotgun (WGS) entry which is preliminary data.</text>
</comment>
<feature type="domain" description="2EXR" evidence="2">
    <location>
        <begin position="50"/>
        <end position="131"/>
    </location>
</feature>
<gene>
    <name evidence="3" type="ORF">HYALB_00013014</name>
</gene>
<dbReference type="Proteomes" id="UP000701801">
    <property type="component" value="Unassembled WGS sequence"/>
</dbReference>
<accession>A0A9N9QAB2</accession>
<feature type="compositionally biased region" description="Basic and acidic residues" evidence="1">
    <location>
        <begin position="1"/>
        <end position="12"/>
    </location>
</feature>
<dbReference type="OrthoDB" id="3473305at2759"/>
<dbReference type="PANTHER" id="PTHR35910:SF1">
    <property type="entry name" value="2EXR DOMAIN-CONTAINING PROTEIN"/>
    <property type="match status" value="1"/>
</dbReference>
<keyword evidence="4" id="KW-1185">Reference proteome</keyword>
<dbReference type="InterPro" id="IPR045518">
    <property type="entry name" value="2EXR"/>
</dbReference>
<dbReference type="PANTHER" id="PTHR35910">
    <property type="entry name" value="2EXR DOMAIN-CONTAINING PROTEIN"/>
    <property type="match status" value="1"/>
</dbReference>
<reference evidence="3" key="1">
    <citation type="submission" date="2021-07" db="EMBL/GenBank/DDBJ databases">
        <authorList>
            <person name="Durling M."/>
        </authorList>
    </citation>
    <scope>NUCLEOTIDE SEQUENCE</scope>
</reference>
<sequence length="272" mass="30820">MSGQDWHNRMERLTLSNSQPPELTGIRSEGIEEGAVVNVPYGALSEGPEFAPFPRLPLEIQLKIFALTWPAGQRIVVSCTEVHTSSEATALATLYVCSNSRKETLRSFRCIGFQSSLTRRPQWFQSKADTLYLHARVALSPVFLFWRHNHLRQPLEAAKNPFRHVKKLHIYRPLWSYNRPSPQIANSQYDPNEKLVLDHCTELEHIFLMVADGVSTIFELAEDGPGERPISGKDLNGMREIAGMLESYLIRRKEIDDTLPVPRISIGGMDLA</sequence>